<dbReference type="GO" id="GO:0009706">
    <property type="term" value="C:chloroplast inner membrane"/>
    <property type="evidence" value="ECO:0000318"/>
    <property type="project" value="GO_Central"/>
</dbReference>
<keyword evidence="7 8" id="KW-0472">Membrane</keyword>
<dbReference type="Gramene" id="EFJ28411">
    <property type="protein sequence ID" value="EFJ28411"/>
    <property type="gene ID" value="SELMODRAFT_93338"/>
</dbReference>
<dbReference type="GO" id="GO:0003333">
    <property type="term" value="P:amino acid transmembrane transport"/>
    <property type="evidence" value="ECO:0007669"/>
    <property type="project" value="InterPro"/>
</dbReference>
<evidence type="ECO:0000256" key="3">
    <source>
        <dbReference type="ARBA" id="ARBA00022475"/>
    </source>
</evidence>
<evidence type="ECO:0008006" key="11">
    <source>
        <dbReference type="Google" id="ProtNLM"/>
    </source>
</evidence>
<reference evidence="9 10" key="1">
    <citation type="journal article" date="2011" name="Science">
        <title>The Selaginella genome identifies genetic changes associated with the evolution of vascular plants.</title>
        <authorList>
            <person name="Banks J.A."/>
            <person name="Nishiyama T."/>
            <person name="Hasebe M."/>
            <person name="Bowman J.L."/>
            <person name="Gribskov M."/>
            <person name="dePamphilis C."/>
            <person name="Albert V.A."/>
            <person name="Aono N."/>
            <person name="Aoyama T."/>
            <person name="Ambrose B.A."/>
            <person name="Ashton N.W."/>
            <person name="Axtell M.J."/>
            <person name="Barker E."/>
            <person name="Barker M.S."/>
            <person name="Bennetzen J.L."/>
            <person name="Bonawitz N.D."/>
            <person name="Chapple C."/>
            <person name="Cheng C."/>
            <person name="Correa L.G."/>
            <person name="Dacre M."/>
            <person name="DeBarry J."/>
            <person name="Dreyer I."/>
            <person name="Elias M."/>
            <person name="Engstrom E.M."/>
            <person name="Estelle M."/>
            <person name="Feng L."/>
            <person name="Finet C."/>
            <person name="Floyd S.K."/>
            <person name="Frommer W.B."/>
            <person name="Fujita T."/>
            <person name="Gramzow L."/>
            <person name="Gutensohn M."/>
            <person name="Harholt J."/>
            <person name="Hattori M."/>
            <person name="Heyl A."/>
            <person name="Hirai T."/>
            <person name="Hiwatashi Y."/>
            <person name="Ishikawa M."/>
            <person name="Iwata M."/>
            <person name="Karol K.G."/>
            <person name="Koehler B."/>
            <person name="Kolukisaoglu U."/>
            <person name="Kubo M."/>
            <person name="Kurata T."/>
            <person name="Lalonde S."/>
            <person name="Li K."/>
            <person name="Li Y."/>
            <person name="Litt A."/>
            <person name="Lyons E."/>
            <person name="Manning G."/>
            <person name="Maruyama T."/>
            <person name="Michael T.P."/>
            <person name="Mikami K."/>
            <person name="Miyazaki S."/>
            <person name="Morinaga S."/>
            <person name="Murata T."/>
            <person name="Mueller-Roeber B."/>
            <person name="Nelson D.R."/>
            <person name="Obara M."/>
            <person name="Oguri Y."/>
            <person name="Olmstead R.G."/>
            <person name="Onodera N."/>
            <person name="Petersen B.L."/>
            <person name="Pils B."/>
            <person name="Prigge M."/>
            <person name="Rensing S.A."/>
            <person name="Riano-Pachon D.M."/>
            <person name="Roberts A.W."/>
            <person name="Sato Y."/>
            <person name="Scheller H.V."/>
            <person name="Schulz B."/>
            <person name="Schulz C."/>
            <person name="Shakirov E.V."/>
            <person name="Shibagaki N."/>
            <person name="Shinohara N."/>
            <person name="Shippen D.E."/>
            <person name="Soerensen I."/>
            <person name="Sotooka R."/>
            <person name="Sugimoto N."/>
            <person name="Sugita M."/>
            <person name="Sumikawa N."/>
            <person name="Tanurdzic M."/>
            <person name="Theissen G."/>
            <person name="Ulvskov P."/>
            <person name="Wakazuki S."/>
            <person name="Weng J.K."/>
            <person name="Willats W.W."/>
            <person name="Wipf D."/>
            <person name="Wolf P.G."/>
            <person name="Yang L."/>
            <person name="Zimmer A.D."/>
            <person name="Zhu Q."/>
            <person name="Mitros T."/>
            <person name="Hellsten U."/>
            <person name="Loque D."/>
            <person name="Otillar R."/>
            <person name="Salamov A."/>
            <person name="Schmutz J."/>
            <person name="Shapiro H."/>
            <person name="Lindquist E."/>
            <person name="Lucas S."/>
            <person name="Rokhsar D."/>
            <person name="Grigoriev I.V."/>
        </authorList>
    </citation>
    <scope>NUCLEOTIDE SEQUENCE [LARGE SCALE GENOMIC DNA]</scope>
</reference>
<dbReference type="PANTHER" id="PTHR32195:SF26">
    <property type="entry name" value="TRYPTOPHAN OR TYROSINE TRANSPORTER PROTEIN"/>
    <property type="match status" value="1"/>
</dbReference>
<evidence type="ECO:0000256" key="4">
    <source>
        <dbReference type="ARBA" id="ARBA00022519"/>
    </source>
</evidence>
<dbReference type="EMBL" id="GL377579">
    <property type="protein sequence ID" value="EFJ28411.1"/>
    <property type="molecule type" value="Genomic_DNA"/>
</dbReference>
<dbReference type="FunCoup" id="D8RGR4">
    <property type="interactions" value="349"/>
</dbReference>
<name>D8RGR4_SELML</name>
<evidence type="ECO:0000256" key="8">
    <source>
        <dbReference type="SAM" id="Phobius"/>
    </source>
</evidence>
<sequence>MGVLSLPCIACVASRSQGTALAPHNRVAGCRKERRGALTVVASSPGSDGHSARREISAREGYFRLFSNVNEATLKHEPGFLVSAIFLVAGTTIGAGVLAIPAVTEESGFAASSLTCSICWLYMVATGLLVAEVNVSTMCELGSGGVSIVSMAERTLGAIGVRFASLAYLFIHYALLVAYVARSADIISNASGAPLWASALLFTGIFGGLCYSGSQRIIGAFNGALVLGIIASFISLVAVSTGYIEPELLLRANFAAVPRSVPVIALAFVYQNVVPVICTNLEGDLKKIRTAIVAGTAIPLAMFIVWDAVILGSVYPGAGNSSLSDPLMQLRSQSGIISPLVEVFSLLAITTSYIGFVLGLSDFVADLLKLPGGGSRKPLPYAVTLLPPAALALLSPDIFFKALDFAGAYGVLVLFGILPASMAWSQRYSTSSLPAVPPMVPGGRLALGVMITGAGFIITTQFLSTFS</sequence>
<keyword evidence="6 8" id="KW-1133">Transmembrane helix</keyword>
<dbReference type="InterPro" id="IPR018227">
    <property type="entry name" value="Amino_acid_transport_2"/>
</dbReference>
<dbReference type="Proteomes" id="UP000001514">
    <property type="component" value="Unassembled WGS sequence"/>
</dbReference>
<feature type="transmembrane region" description="Helical" evidence="8">
    <location>
        <begin position="290"/>
        <end position="315"/>
    </location>
</feature>
<dbReference type="HOGENOM" id="CLU_038102_1_1_1"/>
<dbReference type="PANTHER" id="PTHR32195">
    <property type="entry name" value="OS07G0662800 PROTEIN"/>
    <property type="match status" value="1"/>
</dbReference>
<keyword evidence="4" id="KW-0997">Cell inner membrane</keyword>
<organism evidence="10">
    <name type="scientific">Selaginella moellendorffii</name>
    <name type="common">Spikemoss</name>
    <dbReference type="NCBI Taxonomy" id="88036"/>
    <lineage>
        <taxon>Eukaryota</taxon>
        <taxon>Viridiplantae</taxon>
        <taxon>Streptophyta</taxon>
        <taxon>Embryophyta</taxon>
        <taxon>Tracheophyta</taxon>
        <taxon>Lycopodiopsida</taxon>
        <taxon>Selaginellales</taxon>
        <taxon>Selaginellaceae</taxon>
        <taxon>Selaginella</taxon>
    </lineage>
</organism>
<dbReference type="Gene3D" id="1.20.1740.10">
    <property type="entry name" value="Amino acid/polyamine transporter I"/>
    <property type="match status" value="1"/>
</dbReference>
<feature type="transmembrane region" description="Helical" evidence="8">
    <location>
        <begin position="80"/>
        <end position="103"/>
    </location>
</feature>
<evidence type="ECO:0000256" key="5">
    <source>
        <dbReference type="ARBA" id="ARBA00022692"/>
    </source>
</evidence>
<feature type="transmembrane region" description="Helical" evidence="8">
    <location>
        <begin position="335"/>
        <end position="358"/>
    </location>
</feature>
<accession>D8RGR4</accession>
<dbReference type="AlphaFoldDB" id="D8RGR4"/>
<feature type="transmembrane region" description="Helical" evidence="8">
    <location>
        <begin position="224"/>
        <end position="244"/>
    </location>
</feature>
<keyword evidence="10" id="KW-1185">Reference proteome</keyword>
<feature type="transmembrane region" description="Helical" evidence="8">
    <location>
        <begin position="256"/>
        <end position="278"/>
    </location>
</feature>
<feature type="transmembrane region" description="Helical" evidence="8">
    <location>
        <begin position="406"/>
        <end position="424"/>
    </location>
</feature>
<feature type="transmembrane region" description="Helical" evidence="8">
    <location>
        <begin position="379"/>
        <end position="400"/>
    </location>
</feature>
<dbReference type="GO" id="GO:0005886">
    <property type="term" value="C:plasma membrane"/>
    <property type="evidence" value="ECO:0007669"/>
    <property type="project" value="UniProtKB-SubCell"/>
</dbReference>
<evidence type="ECO:0000313" key="9">
    <source>
        <dbReference type="EMBL" id="EFJ28411.1"/>
    </source>
</evidence>
<feature type="transmembrane region" description="Helical" evidence="8">
    <location>
        <begin position="193"/>
        <end position="212"/>
    </location>
</feature>
<dbReference type="eggNOG" id="ENOG502QSPD">
    <property type="taxonomic scope" value="Eukaryota"/>
</dbReference>
<comment type="subcellular location">
    <subcellularLocation>
        <location evidence="1">Cell inner membrane</location>
        <topology evidence="1">Multi-pass membrane protein</topology>
    </subcellularLocation>
</comment>
<keyword evidence="5 8" id="KW-0812">Transmembrane</keyword>
<evidence type="ECO:0000256" key="6">
    <source>
        <dbReference type="ARBA" id="ARBA00022989"/>
    </source>
</evidence>
<feature type="transmembrane region" description="Helical" evidence="8">
    <location>
        <begin position="109"/>
        <end position="131"/>
    </location>
</feature>
<gene>
    <name evidence="9" type="ORF">SELMODRAFT_93338</name>
</gene>
<feature type="transmembrane region" description="Helical" evidence="8">
    <location>
        <begin position="159"/>
        <end position="181"/>
    </location>
</feature>
<dbReference type="KEGG" id="smo:SELMODRAFT_93338"/>
<dbReference type="OMA" id="PHIHQVN"/>
<protein>
    <recommendedName>
        <fullName evidence="11">Tyrosine-specific transport protein</fullName>
    </recommendedName>
</protein>
<feature type="transmembrane region" description="Helical" evidence="8">
    <location>
        <begin position="445"/>
        <end position="464"/>
    </location>
</feature>
<keyword evidence="2" id="KW-0813">Transport</keyword>
<evidence type="ECO:0000256" key="1">
    <source>
        <dbReference type="ARBA" id="ARBA00004429"/>
    </source>
</evidence>
<evidence type="ECO:0000313" key="10">
    <source>
        <dbReference type="Proteomes" id="UP000001514"/>
    </source>
</evidence>
<evidence type="ECO:0000256" key="2">
    <source>
        <dbReference type="ARBA" id="ARBA00022448"/>
    </source>
</evidence>
<dbReference type="InParanoid" id="D8RGR4"/>
<proteinExistence type="predicted"/>
<evidence type="ECO:0000256" key="7">
    <source>
        <dbReference type="ARBA" id="ARBA00023136"/>
    </source>
</evidence>
<dbReference type="Pfam" id="PF03222">
    <property type="entry name" value="Trp_Tyr_perm"/>
    <property type="match status" value="1"/>
</dbReference>
<keyword evidence="3" id="KW-1003">Cell membrane</keyword>